<reference evidence="1" key="1">
    <citation type="submission" date="2019-11" db="EMBL/GenBank/DDBJ databases">
        <title>Nori genome reveals adaptations in red seaweeds to the harsh intertidal environment.</title>
        <authorList>
            <person name="Wang D."/>
            <person name="Mao Y."/>
        </authorList>
    </citation>
    <scope>NUCLEOTIDE SEQUENCE</scope>
    <source>
        <tissue evidence="1">Gametophyte</tissue>
    </source>
</reference>
<comment type="caution">
    <text evidence="1">The sequence shown here is derived from an EMBL/GenBank/DDBJ whole genome shotgun (WGS) entry which is preliminary data.</text>
</comment>
<evidence type="ECO:0000313" key="2">
    <source>
        <dbReference type="Proteomes" id="UP000798662"/>
    </source>
</evidence>
<name>A0ACC3CK90_PYRYE</name>
<proteinExistence type="predicted"/>
<dbReference type="Proteomes" id="UP000798662">
    <property type="component" value="Chromosome 3"/>
</dbReference>
<sequence>MLHGSLVVRAVSAARHTTCHGSSAATGTGQCARRAASMRQPRHTLTALQAGAPTRSVRFPPHPTAVAA</sequence>
<gene>
    <name evidence="1" type="ORF">I4F81_012900</name>
</gene>
<keyword evidence="2" id="KW-1185">Reference proteome</keyword>
<evidence type="ECO:0000313" key="1">
    <source>
        <dbReference type="EMBL" id="KAK1870441.1"/>
    </source>
</evidence>
<dbReference type="EMBL" id="CM020620">
    <property type="protein sequence ID" value="KAK1870441.1"/>
    <property type="molecule type" value="Genomic_DNA"/>
</dbReference>
<protein>
    <submittedName>
        <fullName evidence="1">Uncharacterized protein</fullName>
    </submittedName>
</protein>
<organism evidence="1 2">
    <name type="scientific">Pyropia yezoensis</name>
    <name type="common">Susabi-nori</name>
    <name type="synonym">Porphyra yezoensis</name>
    <dbReference type="NCBI Taxonomy" id="2788"/>
    <lineage>
        <taxon>Eukaryota</taxon>
        <taxon>Rhodophyta</taxon>
        <taxon>Bangiophyceae</taxon>
        <taxon>Bangiales</taxon>
        <taxon>Bangiaceae</taxon>
        <taxon>Pyropia</taxon>
    </lineage>
</organism>
<accession>A0ACC3CK90</accession>